<dbReference type="EC" id="2.4.1.-" evidence="4"/>
<dbReference type="FunFam" id="3.40.50.2000:FF:000027">
    <property type="entry name" value="Glycosyltransferase"/>
    <property type="match status" value="1"/>
</dbReference>
<keyword evidence="2 3" id="KW-0808">Transferase</keyword>
<protein>
    <recommendedName>
        <fullName evidence="4">Glycosyltransferase</fullName>
        <ecNumber evidence="4">2.4.1.-</ecNumber>
    </recommendedName>
</protein>
<dbReference type="GO" id="GO:0080043">
    <property type="term" value="F:quercetin 3-O-glucosyltransferase activity"/>
    <property type="evidence" value="ECO:0007669"/>
    <property type="project" value="TreeGrafter"/>
</dbReference>
<dbReference type="EMBL" id="GHES01021220">
    <property type="protein sequence ID" value="MPA51779.1"/>
    <property type="molecule type" value="Transcribed_RNA"/>
</dbReference>
<evidence type="ECO:0000256" key="1">
    <source>
        <dbReference type="ARBA" id="ARBA00009995"/>
    </source>
</evidence>
<sequence length="481" mass="53772">MAAADKPHAVFIPFPVQSHMKAILKLAKLLHYKGFHITFVNTEYNHKRLLKSRGPNSLDGLPDDFQFKTIPDGFPFSDSEATSQDRPSLIESIRNNCLAPFRDLLAKLNDSSANIPPVTCIISDGLMAFTITAAEQLGIPIVLFDPVAASSVMGFSHYTTLVEKGLAPLKDASYLTNGYLDSIIDWIPGMKNIHLKDLPSFFRTTDPNDIVFNYIMEVLERASKASAIVIHTFDVLEADVLDALSSLCPSVYTIGPLQLLLNRTSSEEHLKFIGYNLWKEEPYCLQWLSSKEPNSVIYVNFGSVIAITPQQLVEFGWGLANSEHYFLWVIRPDLVIGDSAILPPEFVAETKERGLIASWCPQEQVLNHPSVGGFLTHCGWNSTMESLSAGVPLLCWPVEGDQQTNCRYTCNEWGFGLEIDSDVKRDEVEKLVRELMEGEQGKKMRNKVMEWKKMAEEATGPEGSSSLNLDKLINQILLSRK</sequence>
<evidence type="ECO:0000256" key="4">
    <source>
        <dbReference type="RuleBase" id="RU362057"/>
    </source>
</evidence>
<dbReference type="PANTHER" id="PTHR11926">
    <property type="entry name" value="GLUCOSYL/GLUCURONOSYL TRANSFERASES"/>
    <property type="match status" value="1"/>
</dbReference>
<dbReference type="GO" id="GO:0080044">
    <property type="term" value="F:quercetin 7-O-glucosyltransferase activity"/>
    <property type="evidence" value="ECO:0007669"/>
    <property type="project" value="TreeGrafter"/>
</dbReference>
<dbReference type="CDD" id="cd03784">
    <property type="entry name" value="GT1_Gtf-like"/>
    <property type="match status" value="1"/>
</dbReference>
<dbReference type="InterPro" id="IPR035595">
    <property type="entry name" value="UDP_glycos_trans_CS"/>
</dbReference>
<reference evidence="5" key="1">
    <citation type="submission" date="2019-08" db="EMBL/GenBank/DDBJ databases">
        <title>Reference gene set and small RNA set construction with multiple tissues from Davidia involucrata Baill.</title>
        <authorList>
            <person name="Yang H."/>
            <person name="Zhou C."/>
            <person name="Li G."/>
            <person name="Wang J."/>
            <person name="Gao P."/>
            <person name="Wang M."/>
            <person name="Wang R."/>
            <person name="Zhao Y."/>
        </authorList>
    </citation>
    <scope>NUCLEOTIDE SEQUENCE</scope>
    <source>
        <tissue evidence="5">Mixed with DoveR01_LX</tissue>
    </source>
</reference>
<dbReference type="SUPFAM" id="SSF53756">
    <property type="entry name" value="UDP-Glycosyltransferase/glycogen phosphorylase"/>
    <property type="match status" value="1"/>
</dbReference>
<evidence type="ECO:0000313" key="5">
    <source>
        <dbReference type="EMBL" id="MPA51779.1"/>
    </source>
</evidence>
<name>A0A5B7A523_DAVIN</name>
<dbReference type="FunFam" id="3.40.50.2000:FF:000055">
    <property type="entry name" value="Glycosyltransferase"/>
    <property type="match status" value="1"/>
</dbReference>
<comment type="similarity">
    <text evidence="1 3">Belongs to the UDP-glycosyltransferase family.</text>
</comment>
<accession>A0A5B7A523</accession>
<dbReference type="PROSITE" id="PS00375">
    <property type="entry name" value="UDPGT"/>
    <property type="match status" value="1"/>
</dbReference>
<evidence type="ECO:0000256" key="2">
    <source>
        <dbReference type="ARBA" id="ARBA00022679"/>
    </source>
</evidence>
<dbReference type="InterPro" id="IPR002213">
    <property type="entry name" value="UDP_glucos_trans"/>
</dbReference>
<organism evidence="5">
    <name type="scientific">Davidia involucrata</name>
    <name type="common">Dove tree</name>
    <dbReference type="NCBI Taxonomy" id="16924"/>
    <lineage>
        <taxon>Eukaryota</taxon>
        <taxon>Viridiplantae</taxon>
        <taxon>Streptophyta</taxon>
        <taxon>Embryophyta</taxon>
        <taxon>Tracheophyta</taxon>
        <taxon>Spermatophyta</taxon>
        <taxon>Magnoliopsida</taxon>
        <taxon>eudicotyledons</taxon>
        <taxon>Gunneridae</taxon>
        <taxon>Pentapetalae</taxon>
        <taxon>asterids</taxon>
        <taxon>Cornales</taxon>
        <taxon>Nyssaceae</taxon>
        <taxon>Davidia</taxon>
    </lineage>
</organism>
<dbReference type="Gene3D" id="3.40.50.2000">
    <property type="entry name" value="Glycogen Phosphorylase B"/>
    <property type="match status" value="2"/>
</dbReference>
<dbReference type="Pfam" id="PF00201">
    <property type="entry name" value="UDPGT"/>
    <property type="match status" value="1"/>
</dbReference>
<gene>
    <name evidence="5" type="ORF">Din_021220</name>
</gene>
<evidence type="ECO:0000256" key="3">
    <source>
        <dbReference type="RuleBase" id="RU003718"/>
    </source>
</evidence>
<keyword evidence="3 5" id="KW-0328">Glycosyltransferase</keyword>
<proteinExistence type="inferred from homology"/>
<dbReference type="PANTHER" id="PTHR11926:SF1516">
    <property type="entry name" value="GLYCOSYLTRANSFERASE"/>
    <property type="match status" value="1"/>
</dbReference>
<dbReference type="AlphaFoldDB" id="A0A5B7A523"/>